<keyword evidence="2" id="KW-1185">Reference proteome</keyword>
<reference evidence="1" key="1">
    <citation type="journal article" date="2023" name="Mol. Biol. Evol.">
        <title>Third-Generation Sequencing Reveals the Adaptive Role of the Epigenome in Three Deep-Sea Polychaetes.</title>
        <authorList>
            <person name="Perez M."/>
            <person name="Aroh O."/>
            <person name="Sun Y."/>
            <person name="Lan Y."/>
            <person name="Juniper S.K."/>
            <person name="Young C.R."/>
            <person name="Angers B."/>
            <person name="Qian P.Y."/>
        </authorList>
    </citation>
    <scope>NUCLEOTIDE SEQUENCE</scope>
    <source>
        <strain evidence="1">P08H-3</strain>
    </source>
</reference>
<name>A0AAD9J6R3_9ANNE</name>
<protein>
    <submittedName>
        <fullName evidence="1">Uncharacterized protein</fullName>
    </submittedName>
</protein>
<sequence length="165" mass="18465">MLLNEHGETQHVYSVYALKTDRKAPHGKSIQPVGNFSHSAPGRDPYEMPSFYEYPDSPIEWIGDQPPLNEPKCGFDGSKCLSGSLYVIFIIRGTLYREQYTVGWSGVASSSLTMAFYRLCASAKITDCVKNATNCYFVHSAYIPRQQRDKAENIVAIPQNGDDDD</sequence>
<dbReference type="EMBL" id="JAODUP010000549">
    <property type="protein sequence ID" value="KAK2147499.1"/>
    <property type="molecule type" value="Genomic_DNA"/>
</dbReference>
<gene>
    <name evidence="1" type="ORF">LSH36_549g00047</name>
</gene>
<organism evidence="1 2">
    <name type="scientific">Paralvinella palmiformis</name>
    <dbReference type="NCBI Taxonomy" id="53620"/>
    <lineage>
        <taxon>Eukaryota</taxon>
        <taxon>Metazoa</taxon>
        <taxon>Spiralia</taxon>
        <taxon>Lophotrochozoa</taxon>
        <taxon>Annelida</taxon>
        <taxon>Polychaeta</taxon>
        <taxon>Sedentaria</taxon>
        <taxon>Canalipalpata</taxon>
        <taxon>Terebellida</taxon>
        <taxon>Terebelliformia</taxon>
        <taxon>Alvinellidae</taxon>
        <taxon>Paralvinella</taxon>
    </lineage>
</organism>
<evidence type="ECO:0000313" key="2">
    <source>
        <dbReference type="Proteomes" id="UP001208570"/>
    </source>
</evidence>
<dbReference type="SUPFAM" id="SSF53822">
    <property type="entry name" value="Periplasmic binding protein-like I"/>
    <property type="match status" value="1"/>
</dbReference>
<dbReference type="Proteomes" id="UP001208570">
    <property type="component" value="Unassembled WGS sequence"/>
</dbReference>
<accession>A0AAD9J6R3</accession>
<comment type="caution">
    <text evidence="1">The sequence shown here is derived from an EMBL/GenBank/DDBJ whole genome shotgun (WGS) entry which is preliminary data.</text>
</comment>
<proteinExistence type="predicted"/>
<dbReference type="InterPro" id="IPR028082">
    <property type="entry name" value="Peripla_BP_I"/>
</dbReference>
<evidence type="ECO:0000313" key="1">
    <source>
        <dbReference type="EMBL" id="KAK2147499.1"/>
    </source>
</evidence>
<dbReference type="AlphaFoldDB" id="A0AAD9J6R3"/>